<dbReference type="PROSITE" id="PS50835">
    <property type="entry name" value="IG_LIKE"/>
    <property type="match status" value="1"/>
</dbReference>
<organism evidence="2 3">
    <name type="scientific">Crassostrea virginica</name>
    <name type="common">Eastern oyster</name>
    <dbReference type="NCBI Taxonomy" id="6565"/>
    <lineage>
        <taxon>Eukaryota</taxon>
        <taxon>Metazoa</taxon>
        <taxon>Spiralia</taxon>
        <taxon>Lophotrochozoa</taxon>
        <taxon>Mollusca</taxon>
        <taxon>Bivalvia</taxon>
        <taxon>Autobranchia</taxon>
        <taxon>Pteriomorphia</taxon>
        <taxon>Ostreida</taxon>
        <taxon>Ostreoidea</taxon>
        <taxon>Ostreidae</taxon>
        <taxon>Crassostrea</taxon>
    </lineage>
</organism>
<dbReference type="InterPro" id="IPR007110">
    <property type="entry name" value="Ig-like_dom"/>
</dbReference>
<feature type="domain" description="Ig-like" evidence="1">
    <location>
        <begin position="23"/>
        <end position="118"/>
    </location>
</feature>
<protein>
    <submittedName>
        <fullName evidence="3">Uncharacterized protein LOC111115966</fullName>
    </submittedName>
</protein>
<dbReference type="Gene3D" id="2.60.40.10">
    <property type="entry name" value="Immunoglobulins"/>
    <property type="match status" value="1"/>
</dbReference>
<dbReference type="SUPFAM" id="SSF48726">
    <property type="entry name" value="Immunoglobulin"/>
    <property type="match status" value="1"/>
</dbReference>
<dbReference type="AlphaFoldDB" id="A0A8B8C659"/>
<keyword evidence="2" id="KW-1185">Reference proteome</keyword>
<dbReference type="KEGG" id="cvn:111115966"/>
<dbReference type="RefSeq" id="XP_022310604.1">
    <property type="nucleotide sequence ID" value="XM_022454896.1"/>
</dbReference>
<accession>A0A8B8C659</accession>
<sequence length="259" mass="29113">MEQRLISFITFGLCYLIDYGISEYTVKVSIVSEMVNQGEDYVAYCNIPGMGALDIIQNLKVQWLHNGQLITEYCDFCNPELTTKYSCRILSTQSKNFSLELTISDIQPEDAGTLECNVLQKIWDKRRLVRYDSVAKLPFSIQVREPIKTMVFRFDSSFLTQADSDAPYRVEVPPGNYSPSCSVNGSIPLADVTITMGDTQIPGIIVEKNTMKGTLFVANEAEFIANTRTKVKCTSKVPGLSNSTMERIFAIIVRSSEYQ</sequence>
<proteinExistence type="predicted"/>
<reference evidence="3" key="1">
    <citation type="submission" date="2025-08" db="UniProtKB">
        <authorList>
            <consortium name="RefSeq"/>
        </authorList>
    </citation>
    <scope>IDENTIFICATION</scope>
    <source>
        <tissue evidence="3">Whole sample</tissue>
    </source>
</reference>
<dbReference type="InterPro" id="IPR013783">
    <property type="entry name" value="Ig-like_fold"/>
</dbReference>
<dbReference type="GeneID" id="111115966"/>
<evidence type="ECO:0000313" key="2">
    <source>
        <dbReference type="Proteomes" id="UP000694844"/>
    </source>
</evidence>
<gene>
    <name evidence="3" type="primary">LOC111115966</name>
</gene>
<dbReference type="Proteomes" id="UP000694844">
    <property type="component" value="Chromosome 9"/>
</dbReference>
<dbReference type="InterPro" id="IPR036179">
    <property type="entry name" value="Ig-like_dom_sf"/>
</dbReference>
<evidence type="ECO:0000259" key="1">
    <source>
        <dbReference type="PROSITE" id="PS50835"/>
    </source>
</evidence>
<name>A0A8B8C659_CRAVI</name>
<evidence type="ECO:0000313" key="3">
    <source>
        <dbReference type="RefSeq" id="XP_022310604.1"/>
    </source>
</evidence>